<name>A0A5B8VT71_9BACT</name>
<dbReference type="AlphaFoldDB" id="A0A5B8VT71"/>
<evidence type="ECO:0000313" key="5">
    <source>
        <dbReference type="Proteomes" id="UP000321291"/>
    </source>
</evidence>
<keyword evidence="3" id="KW-0443">Lipid metabolism</keyword>
<evidence type="ECO:0000256" key="2">
    <source>
        <dbReference type="ARBA" id="ARBA00022801"/>
    </source>
</evidence>
<keyword evidence="1" id="KW-0444">Lipid biosynthesis</keyword>
<dbReference type="OrthoDB" id="8442777at2"/>
<organism evidence="4 5">
    <name type="scientific">Arachidicoccus ginsenosidivorans</name>
    <dbReference type="NCBI Taxonomy" id="496057"/>
    <lineage>
        <taxon>Bacteria</taxon>
        <taxon>Pseudomonadati</taxon>
        <taxon>Bacteroidota</taxon>
        <taxon>Chitinophagia</taxon>
        <taxon>Chitinophagales</taxon>
        <taxon>Chitinophagaceae</taxon>
        <taxon>Arachidicoccus</taxon>
    </lineage>
</organism>
<dbReference type="Pfam" id="PF04336">
    <property type="entry name" value="ACP_PD"/>
    <property type="match status" value="1"/>
</dbReference>
<gene>
    <name evidence="4" type="ORF">FSB73_18420</name>
</gene>
<accession>A0A5B8VT71</accession>
<dbReference type="InterPro" id="IPR007431">
    <property type="entry name" value="ACP_PD"/>
</dbReference>
<dbReference type="EMBL" id="CP042434">
    <property type="protein sequence ID" value="QEC73348.1"/>
    <property type="molecule type" value="Genomic_DNA"/>
</dbReference>
<evidence type="ECO:0000256" key="1">
    <source>
        <dbReference type="ARBA" id="ARBA00022516"/>
    </source>
</evidence>
<dbReference type="PANTHER" id="PTHR38764">
    <property type="entry name" value="ACYL CARRIER PROTEIN PHOSPHODIESTERASE"/>
    <property type="match status" value="1"/>
</dbReference>
<dbReference type="KEGG" id="agi:FSB73_18420"/>
<dbReference type="PANTHER" id="PTHR38764:SF1">
    <property type="entry name" value="ACYL CARRIER PROTEIN PHOSPHODIESTERASE"/>
    <property type="match status" value="1"/>
</dbReference>
<protein>
    <submittedName>
        <fullName evidence="4">DUF479 domain-containing protein</fullName>
    </submittedName>
</protein>
<proteinExistence type="predicted"/>
<dbReference type="GO" id="GO:0006633">
    <property type="term" value="P:fatty acid biosynthetic process"/>
    <property type="evidence" value="ECO:0007669"/>
    <property type="project" value="InterPro"/>
</dbReference>
<dbReference type="Proteomes" id="UP000321291">
    <property type="component" value="Chromosome"/>
</dbReference>
<evidence type="ECO:0000313" key="4">
    <source>
        <dbReference type="EMBL" id="QEC73348.1"/>
    </source>
</evidence>
<evidence type="ECO:0000256" key="3">
    <source>
        <dbReference type="ARBA" id="ARBA00023098"/>
    </source>
</evidence>
<dbReference type="RefSeq" id="WP_146785544.1">
    <property type="nucleotide sequence ID" value="NZ_CP042434.1"/>
</dbReference>
<keyword evidence="2" id="KW-0378">Hydrolase</keyword>
<dbReference type="GO" id="GO:0008770">
    <property type="term" value="F:[acyl-carrier-protein] phosphodiesterase activity"/>
    <property type="evidence" value="ECO:0007669"/>
    <property type="project" value="InterPro"/>
</dbReference>
<keyword evidence="5" id="KW-1185">Reference proteome</keyword>
<reference evidence="4 5" key="1">
    <citation type="journal article" date="2017" name="Int. J. Syst. Evol. Microbiol.">
        <title>Arachidicoccus ginsenosidivorans sp. nov., with ginsenoside-converting activity isolated from ginseng cultivating soil.</title>
        <authorList>
            <person name="Siddiqi M.Z."/>
            <person name="Aslam Z."/>
            <person name="Im W.T."/>
        </authorList>
    </citation>
    <scope>NUCLEOTIDE SEQUENCE [LARGE SCALE GENOMIC DNA]</scope>
    <source>
        <strain evidence="4 5">Gsoil 809</strain>
    </source>
</reference>
<sequence length="198" mass="22942">MNLLAHAYLSQHDPELLLGNMLGDDVKGLQIKLYPPKVRAGIQLHRYIDSFTDQHTLLSQARAIYRPAAGLFAGPLLDITLDYFLANDPAIYSKSEWQSFASWAYQSLDAQSTWHTGGMRRYFPYLKKENWFIHYGELPFIENTMRHLLSRIGRPAASPAAILAFKEIWIIYLRSIKFFSMSWPLMPPARQRSFYLKV</sequence>